<protein>
    <submittedName>
        <fullName evidence="1">Uncharacterized protein</fullName>
    </submittedName>
</protein>
<dbReference type="Proteomes" id="UP000248925">
    <property type="component" value="Unassembled WGS sequence"/>
</dbReference>
<comment type="caution">
    <text evidence="1">The sequence shown here is derived from an EMBL/GenBank/DDBJ whole genome shotgun (WGS) entry which is preliminary data.</text>
</comment>
<evidence type="ECO:0000313" key="1">
    <source>
        <dbReference type="EMBL" id="PZM15582.1"/>
    </source>
</evidence>
<proteinExistence type="predicted"/>
<keyword evidence="2" id="KW-1185">Reference proteome</keyword>
<organism evidence="1 2">
    <name type="scientific">Rhizobium tubonense</name>
    <dbReference type="NCBI Taxonomy" id="484088"/>
    <lineage>
        <taxon>Bacteria</taxon>
        <taxon>Pseudomonadati</taxon>
        <taxon>Pseudomonadota</taxon>
        <taxon>Alphaproteobacteria</taxon>
        <taxon>Hyphomicrobiales</taxon>
        <taxon>Rhizobiaceae</taxon>
        <taxon>Rhizobium/Agrobacterium group</taxon>
        <taxon>Rhizobium</taxon>
    </lineage>
</organism>
<name>A0A2W4CT62_9HYPH</name>
<evidence type="ECO:0000313" key="2">
    <source>
        <dbReference type="Proteomes" id="UP000248925"/>
    </source>
</evidence>
<dbReference type="AlphaFoldDB" id="A0A2W4CT62"/>
<sequence>MLTRHPNRWRVSFCFQAAADRLPKGNASLDGHNQRFWSFRGKVVYLPGPYLDRKVGVAAGEELCRKLGWLDVQSSARSPLPCDRPPSKWLNQGTNRRCLH</sequence>
<gene>
    <name evidence="1" type="ORF">CPY51_07085</name>
</gene>
<reference evidence="1 2" key="1">
    <citation type="journal article" date="2018" name="Sci. Rep.">
        <title>Rhizobium tumorigenes sp. nov., a novel plant tumorigenic bacterium isolated from cane gall tumors on thornless blackberry.</title>
        <authorList>
            <person name="Kuzmanovi N."/>
            <person name="Smalla K."/>
            <person name="Gronow S."/>
            <person name="PuBawska J."/>
        </authorList>
    </citation>
    <scope>NUCLEOTIDE SEQUENCE [LARGE SCALE GENOMIC DNA]</scope>
    <source>
        <strain evidence="1 2">CCBAU 85046</strain>
    </source>
</reference>
<dbReference type="EMBL" id="PCDP01000019">
    <property type="protein sequence ID" value="PZM15582.1"/>
    <property type="molecule type" value="Genomic_DNA"/>
</dbReference>
<accession>A0A2W4CT62</accession>